<dbReference type="EMBL" id="CP017757">
    <property type="protein sequence ID" value="AQV95071.1"/>
    <property type="molecule type" value="Genomic_DNA"/>
</dbReference>
<organism evidence="5 6">
    <name type="scientific">Cupriavidus necator</name>
    <name type="common">Alcaligenes eutrophus</name>
    <name type="synonym">Ralstonia eutropha</name>
    <dbReference type="NCBI Taxonomy" id="106590"/>
    <lineage>
        <taxon>Bacteria</taxon>
        <taxon>Pseudomonadati</taxon>
        <taxon>Pseudomonadota</taxon>
        <taxon>Betaproteobacteria</taxon>
        <taxon>Burkholderiales</taxon>
        <taxon>Burkholderiaceae</taxon>
        <taxon>Cupriavidus</taxon>
    </lineage>
</organism>
<name>A0A1U9US29_CUPNE</name>
<accession>A0A1U9US29</accession>
<keyword evidence="2" id="KW-0229">DNA integration</keyword>
<evidence type="ECO:0000313" key="5">
    <source>
        <dbReference type="EMBL" id="AQV95071.1"/>
    </source>
</evidence>
<evidence type="ECO:0000256" key="2">
    <source>
        <dbReference type="ARBA" id="ARBA00022908"/>
    </source>
</evidence>
<dbReference type="PANTHER" id="PTHR30629:SF2">
    <property type="entry name" value="PROPHAGE INTEGRASE INTS-RELATED"/>
    <property type="match status" value="1"/>
</dbReference>
<sequence length="103" mass="11523">MPRRVEPLTDTKIRNARPRERAYKLFDGGGLYVEVMTDGRKLWRFKYVRSSGSESRLGFGVYPGVSLAQARAQRESARAIVSDGRDPGAVKQEERRAGLGRGP</sequence>
<evidence type="ECO:0000259" key="4">
    <source>
        <dbReference type="Pfam" id="PF13356"/>
    </source>
</evidence>
<evidence type="ECO:0000313" key="6">
    <source>
        <dbReference type="Proteomes" id="UP000189627"/>
    </source>
</evidence>
<proteinExistence type="inferred from homology"/>
<dbReference type="InterPro" id="IPR050808">
    <property type="entry name" value="Phage_Integrase"/>
</dbReference>
<dbReference type="PANTHER" id="PTHR30629">
    <property type="entry name" value="PROPHAGE INTEGRASE"/>
    <property type="match status" value="1"/>
</dbReference>
<reference evidence="6" key="1">
    <citation type="submission" date="2017-02" db="EMBL/GenBank/DDBJ databases">
        <title>Complete genome sequence of Cupriavidus necator strain NH9, a 3-chlorobenzoate degrader.</title>
        <authorList>
            <person name="Moriuchi R."/>
            <person name="Dohra H."/>
            <person name="Ogawa N."/>
        </authorList>
    </citation>
    <scope>NUCLEOTIDE SEQUENCE [LARGE SCALE GENOMIC DNA]</scope>
    <source>
        <strain evidence="6">NH9</strain>
    </source>
</reference>
<dbReference type="InterPro" id="IPR038488">
    <property type="entry name" value="Integrase_DNA-bd_sf"/>
</dbReference>
<dbReference type="Gene3D" id="3.30.160.390">
    <property type="entry name" value="Integrase, DNA-binding domain"/>
    <property type="match status" value="1"/>
</dbReference>
<evidence type="ECO:0000256" key="3">
    <source>
        <dbReference type="SAM" id="MobiDB-lite"/>
    </source>
</evidence>
<dbReference type="GO" id="GO:0015074">
    <property type="term" value="P:DNA integration"/>
    <property type="evidence" value="ECO:0007669"/>
    <property type="project" value="UniProtKB-KW"/>
</dbReference>
<evidence type="ECO:0000256" key="1">
    <source>
        <dbReference type="ARBA" id="ARBA00008857"/>
    </source>
</evidence>
<dbReference type="Pfam" id="PF13356">
    <property type="entry name" value="Arm-DNA-bind_3"/>
    <property type="match status" value="1"/>
</dbReference>
<comment type="similarity">
    <text evidence="1">Belongs to the 'phage' integrase family.</text>
</comment>
<feature type="region of interest" description="Disordered" evidence="3">
    <location>
        <begin position="78"/>
        <end position="103"/>
    </location>
</feature>
<dbReference type="InterPro" id="IPR025166">
    <property type="entry name" value="Integrase_DNA_bind_dom"/>
</dbReference>
<gene>
    <name evidence="5" type="ORF">BJN34_14415</name>
</gene>
<dbReference type="Proteomes" id="UP000189627">
    <property type="component" value="Chromosome 1"/>
</dbReference>
<feature type="domain" description="Integrase DNA-binding" evidence="4">
    <location>
        <begin position="8"/>
        <end position="94"/>
    </location>
</feature>
<dbReference type="KEGG" id="cuh:BJN34_14415"/>
<protein>
    <submittedName>
        <fullName evidence="5">Integrase</fullName>
    </submittedName>
</protein>
<feature type="compositionally biased region" description="Basic and acidic residues" evidence="3">
    <location>
        <begin position="78"/>
        <end position="97"/>
    </location>
</feature>
<dbReference type="AlphaFoldDB" id="A0A1U9US29"/>
<dbReference type="RefSeq" id="WP_234824832.1">
    <property type="nucleotide sequence ID" value="NZ_CP017757.2"/>
</dbReference>